<feature type="compositionally biased region" description="Polar residues" evidence="1">
    <location>
        <begin position="322"/>
        <end position="331"/>
    </location>
</feature>
<name>A0A5C3PHK9_9APHY</name>
<feature type="region of interest" description="Disordered" evidence="1">
    <location>
        <begin position="249"/>
        <end position="331"/>
    </location>
</feature>
<dbReference type="InParanoid" id="A0A5C3PHK9"/>
<dbReference type="PANTHER" id="PTHR12083:SF9">
    <property type="entry name" value="BIFUNCTIONAL POLYNUCLEOTIDE PHOSPHATASE_KINASE"/>
    <property type="match status" value="1"/>
</dbReference>
<dbReference type="Pfam" id="PF13671">
    <property type="entry name" value="AAA_33"/>
    <property type="match status" value="1"/>
</dbReference>
<protein>
    <submittedName>
        <fullName evidence="2">P-loop containing nucleoside triphosphate hydrolase protein</fullName>
    </submittedName>
</protein>
<dbReference type="InterPro" id="IPR027417">
    <property type="entry name" value="P-loop_NTPase"/>
</dbReference>
<dbReference type="GO" id="GO:0006281">
    <property type="term" value="P:DNA repair"/>
    <property type="evidence" value="ECO:0007669"/>
    <property type="project" value="TreeGrafter"/>
</dbReference>
<reference evidence="2 3" key="1">
    <citation type="journal article" date="2019" name="Nat. Ecol. Evol.">
        <title>Megaphylogeny resolves global patterns of mushroom evolution.</title>
        <authorList>
            <person name="Varga T."/>
            <person name="Krizsan K."/>
            <person name="Foldi C."/>
            <person name="Dima B."/>
            <person name="Sanchez-Garcia M."/>
            <person name="Sanchez-Ramirez S."/>
            <person name="Szollosi G.J."/>
            <person name="Szarkandi J.G."/>
            <person name="Papp V."/>
            <person name="Albert L."/>
            <person name="Andreopoulos W."/>
            <person name="Angelini C."/>
            <person name="Antonin V."/>
            <person name="Barry K.W."/>
            <person name="Bougher N.L."/>
            <person name="Buchanan P."/>
            <person name="Buyck B."/>
            <person name="Bense V."/>
            <person name="Catcheside P."/>
            <person name="Chovatia M."/>
            <person name="Cooper J."/>
            <person name="Damon W."/>
            <person name="Desjardin D."/>
            <person name="Finy P."/>
            <person name="Geml J."/>
            <person name="Haridas S."/>
            <person name="Hughes K."/>
            <person name="Justo A."/>
            <person name="Karasinski D."/>
            <person name="Kautmanova I."/>
            <person name="Kiss B."/>
            <person name="Kocsube S."/>
            <person name="Kotiranta H."/>
            <person name="LaButti K.M."/>
            <person name="Lechner B.E."/>
            <person name="Liimatainen K."/>
            <person name="Lipzen A."/>
            <person name="Lukacs Z."/>
            <person name="Mihaltcheva S."/>
            <person name="Morgado L.N."/>
            <person name="Niskanen T."/>
            <person name="Noordeloos M.E."/>
            <person name="Ohm R.A."/>
            <person name="Ortiz-Santana B."/>
            <person name="Ovrebo C."/>
            <person name="Racz N."/>
            <person name="Riley R."/>
            <person name="Savchenko A."/>
            <person name="Shiryaev A."/>
            <person name="Soop K."/>
            <person name="Spirin V."/>
            <person name="Szebenyi C."/>
            <person name="Tomsovsky M."/>
            <person name="Tulloss R.E."/>
            <person name="Uehling J."/>
            <person name="Grigoriev I.V."/>
            <person name="Vagvolgyi C."/>
            <person name="Papp T."/>
            <person name="Martin F.M."/>
            <person name="Miettinen O."/>
            <person name="Hibbett D.S."/>
            <person name="Nagy L.G."/>
        </authorList>
    </citation>
    <scope>NUCLEOTIDE SEQUENCE [LARGE SCALE GENOMIC DNA]</scope>
    <source>
        <strain evidence="2 3">HHB13444</strain>
    </source>
</reference>
<dbReference type="Proteomes" id="UP000308197">
    <property type="component" value="Unassembled WGS sequence"/>
</dbReference>
<organism evidence="2 3">
    <name type="scientific">Polyporus arcularius HHB13444</name>
    <dbReference type="NCBI Taxonomy" id="1314778"/>
    <lineage>
        <taxon>Eukaryota</taxon>
        <taxon>Fungi</taxon>
        <taxon>Dikarya</taxon>
        <taxon>Basidiomycota</taxon>
        <taxon>Agaricomycotina</taxon>
        <taxon>Agaricomycetes</taxon>
        <taxon>Polyporales</taxon>
        <taxon>Polyporaceae</taxon>
        <taxon>Polyporus</taxon>
    </lineage>
</organism>
<dbReference type="STRING" id="1314778.A0A5C3PHK9"/>
<keyword evidence="3" id="KW-1185">Reference proteome</keyword>
<dbReference type="Gene3D" id="3.40.50.300">
    <property type="entry name" value="P-loop containing nucleotide triphosphate hydrolases"/>
    <property type="match status" value="1"/>
</dbReference>
<evidence type="ECO:0000313" key="2">
    <source>
        <dbReference type="EMBL" id="TFK89245.1"/>
    </source>
</evidence>
<accession>A0A5C3PHK9</accession>
<evidence type="ECO:0000313" key="3">
    <source>
        <dbReference type="Proteomes" id="UP000308197"/>
    </source>
</evidence>
<proteinExistence type="predicted"/>
<feature type="compositionally biased region" description="Polar residues" evidence="1">
    <location>
        <begin position="10"/>
        <end position="26"/>
    </location>
</feature>
<gene>
    <name evidence="2" type="ORF">K466DRAFT_519251</name>
</gene>
<dbReference type="SUPFAM" id="SSF52540">
    <property type="entry name" value="P-loop containing nucleoside triphosphate hydrolases"/>
    <property type="match status" value="1"/>
</dbReference>
<dbReference type="GO" id="GO:0003690">
    <property type="term" value="F:double-stranded DNA binding"/>
    <property type="evidence" value="ECO:0007669"/>
    <property type="project" value="TreeGrafter"/>
</dbReference>
<feature type="region of interest" description="Disordered" evidence="1">
    <location>
        <begin position="1"/>
        <end position="47"/>
    </location>
</feature>
<keyword evidence="2" id="KW-0378">Hydrolase</keyword>
<dbReference type="GO" id="GO:0046404">
    <property type="term" value="F:ATP-dependent polydeoxyribonucleotide 5'-hydroxyl-kinase activity"/>
    <property type="evidence" value="ECO:0007669"/>
    <property type="project" value="TreeGrafter"/>
</dbReference>
<sequence>MQGHQATHAEGSTSTSNLSGPSQDNGQCDRGSTELHNATTSTDASTAPIVPTGQQVVLLLVGLIGSGKSTFAQALERYFPQFQRCSQDELGDRRSVEALARRSLRDGVSVIIDRTNFDESQRATWINIANEFQNTVVWVLVFDTPYEVCAARVAERTGHPTITSPELGLQVLQRFRSQYRPPAPHEGYTRILYLKPSDLPDPECSEDVVRDVMRRLQDTPEVLASPPPPPIAGQYRSYREYRGGFRGFEPRGRSVYRGGSSYRGAYRDGAQGMHQTNLPWSPSRPPRNQDAPSPPWGNGPPAFARGPYHQGLDERERGSGYAPTQDNWRRS</sequence>
<dbReference type="PANTHER" id="PTHR12083">
    <property type="entry name" value="BIFUNCTIONAL POLYNUCLEOTIDE PHOSPHATASE/KINASE"/>
    <property type="match status" value="1"/>
</dbReference>
<dbReference type="EMBL" id="ML211082">
    <property type="protein sequence ID" value="TFK89245.1"/>
    <property type="molecule type" value="Genomic_DNA"/>
</dbReference>
<dbReference type="AlphaFoldDB" id="A0A5C3PHK9"/>
<dbReference type="GO" id="GO:0046403">
    <property type="term" value="F:polynucleotide 3'-phosphatase activity"/>
    <property type="evidence" value="ECO:0007669"/>
    <property type="project" value="TreeGrafter"/>
</dbReference>
<evidence type="ECO:0000256" key="1">
    <source>
        <dbReference type="SAM" id="MobiDB-lite"/>
    </source>
</evidence>
<feature type="compositionally biased region" description="Polar residues" evidence="1">
    <location>
        <begin position="34"/>
        <end position="45"/>
    </location>
</feature>